<dbReference type="PANTHER" id="PTHR12110">
    <property type="entry name" value="HYDROXYPYRUVATE ISOMERASE"/>
    <property type="match status" value="1"/>
</dbReference>
<dbReference type="Proteomes" id="UP001589818">
    <property type="component" value="Unassembled WGS sequence"/>
</dbReference>
<evidence type="ECO:0000313" key="1">
    <source>
        <dbReference type="EMBL" id="MFC0394217.1"/>
    </source>
</evidence>
<keyword evidence="1" id="KW-0413">Isomerase</keyword>
<name>A0ABV6JER0_9BACL</name>
<protein>
    <submittedName>
        <fullName evidence="1">Sugar phosphate isomerase/epimerase family protein</fullName>
    </submittedName>
</protein>
<evidence type="ECO:0000313" key="2">
    <source>
        <dbReference type="Proteomes" id="UP001589818"/>
    </source>
</evidence>
<gene>
    <name evidence="1" type="ORF">ACFFJ8_22980</name>
</gene>
<proteinExistence type="predicted"/>
<dbReference type="InterPro" id="IPR036237">
    <property type="entry name" value="Xyl_isomerase-like_sf"/>
</dbReference>
<accession>A0ABV6JER0</accession>
<dbReference type="GO" id="GO:0016853">
    <property type="term" value="F:isomerase activity"/>
    <property type="evidence" value="ECO:0007669"/>
    <property type="project" value="UniProtKB-KW"/>
</dbReference>
<dbReference type="PANTHER" id="PTHR12110:SF41">
    <property type="entry name" value="INOSOSE DEHYDRATASE"/>
    <property type="match status" value="1"/>
</dbReference>
<comment type="caution">
    <text evidence="1">The sequence shown here is derived from an EMBL/GenBank/DDBJ whole genome shotgun (WGS) entry which is preliminary data.</text>
</comment>
<dbReference type="Gene3D" id="3.20.20.150">
    <property type="entry name" value="Divalent-metal-dependent TIM barrel enzymes"/>
    <property type="match status" value="1"/>
</dbReference>
<sequence length="130" mass="14473">MCYHNHGHEFRNVFNGVNAMDLLAEYTDPASLFFEMDIAWISHGGADPVYVLRKMAGRVPAIHVKDMHSYTDSNPFTAVGTGIVNVRGSIAAAMETGIEWMVVEQDRMRHLTPFETATVSYLNLKEAGLV</sequence>
<dbReference type="RefSeq" id="WP_256554976.1">
    <property type="nucleotide sequence ID" value="NZ_JANHOF010000001.1"/>
</dbReference>
<dbReference type="EMBL" id="JBHLVF010000041">
    <property type="protein sequence ID" value="MFC0394217.1"/>
    <property type="molecule type" value="Genomic_DNA"/>
</dbReference>
<organism evidence="1 2">
    <name type="scientific">Paenibacillus mendelii</name>
    <dbReference type="NCBI Taxonomy" id="206163"/>
    <lineage>
        <taxon>Bacteria</taxon>
        <taxon>Bacillati</taxon>
        <taxon>Bacillota</taxon>
        <taxon>Bacilli</taxon>
        <taxon>Bacillales</taxon>
        <taxon>Paenibacillaceae</taxon>
        <taxon>Paenibacillus</taxon>
    </lineage>
</organism>
<reference evidence="1 2" key="1">
    <citation type="submission" date="2024-09" db="EMBL/GenBank/DDBJ databases">
        <authorList>
            <person name="Sun Q."/>
            <person name="Mori K."/>
        </authorList>
    </citation>
    <scope>NUCLEOTIDE SEQUENCE [LARGE SCALE GENOMIC DNA]</scope>
    <source>
        <strain evidence="1 2">CCM 4839</strain>
    </source>
</reference>
<dbReference type="SUPFAM" id="SSF51658">
    <property type="entry name" value="Xylose isomerase-like"/>
    <property type="match status" value="1"/>
</dbReference>
<dbReference type="InterPro" id="IPR050312">
    <property type="entry name" value="IolE/XylAMocC-like"/>
</dbReference>
<keyword evidence="2" id="KW-1185">Reference proteome</keyword>